<evidence type="ECO:0000313" key="2">
    <source>
        <dbReference type="Proteomes" id="UP000217141"/>
    </source>
</evidence>
<name>A0A249MVG9_SPHXE</name>
<reference evidence="1 2" key="1">
    <citation type="submission" date="2017-08" db="EMBL/GenBank/DDBJ databases">
        <title>Whole Genome Sequence of Sphingobium hydrophobicum C1: Insights into Adaption to the Electronic-waste Contaminated Sediment.</title>
        <authorList>
            <person name="Song D."/>
            <person name="Chen X."/>
            <person name="Xu M."/>
        </authorList>
    </citation>
    <scope>NUCLEOTIDE SEQUENCE [LARGE SCALE GENOMIC DNA]</scope>
    <source>
        <strain evidence="1 2">C1</strain>
    </source>
</reference>
<dbReference type="RefSeq" id="WP_095687128.1">
    <property type="nucleotide sequence ID" value="NZ_CP022745.1"/>
</dbReference>
<proteinExistence type="predicted"/>
<accession>A0A249MVG9</accession>
<evidence type="ECO:0000313" key="1">
    <source>
        <dbReference type="EMBL" id="ASY45346.1"/>
    </source>
</evidence>
<protein>
    <submittedName>
        <fullName evidence="1">Uncharacterized protein</fullName>
    </submittedName>
</protein>
<dbReference type="EMBL" id="CP022745">
    <property type="protein sequence ID" value="ASY45346.1"/>
    <property type="molecule type" value="Genomic_DNA"/>
</dbReference>
<organism evidence="1 2">
    <name type="scientific">Sphingobium xenophagum</name>
    <dbReference type="NCBI Taxonomy" id="121428"/>
    <lineage>
        <taxon>Bacteria</taxon>
        <taxon>Pseudomonadati</taxon>
        <taxon>Pseudomonadota</taxon>
        <taxon>Alphaproteobacteria</taxon>
        <taxon>Sphingomonadales</taxon>
        <taxon>Sphingomonadaceae</taxon>
        <taxon>Sphingobium</taxon>
    </lineage>
</organism>
<gene>
    <name evidence="1" type="ORF">CJD35_13570</name>
</gene>
<dbReference type="KEGG" id="shyd:CJD35_13570"/>
<dbReference type="Proteomes" id="UP000217141">
    <property type="component" value="Chromosome I"/>
</dbReference>
<sequence length="71" mass="7826">MQKETITWAVVDREAETLGATASARLKWRQVNRGVPPIWRIRIAESLSARGVRVSLADFDALPVNPGRVAA</sequence>
<dbReference type="AlphaFoldDB" id="A0A249MVG9"/>